<keyword evidence="7" id="KW-0433">Leucine-rich repeat</keyword>
<evidence type="ECO:0000256" key="1">
    <source>
        <dbReference type="ARBA" id="ARBA00004498"/>
    </source>
</evidence>
<evidence type="ECO:0000313" key="17">
    <source>
        <dbReference type="Proteomes" id="UP000694580"/>
    </source>
</evidence>
<keyword evidence="11" id="KW-0654">Proteoglycan</keyword>
<gene>
    <name evidence="16" type="primary">LUM</name>
</gene>
<evidence type="ECO:0000256" key="2">
    <source>
        <dbReference type="ARBA" id="ARBA00005818"/>
    </source>
</evidence>
<sequence length="340" mass="37787">MLPFRLPLLAAILSLALCQYDYDYNPSPQVGPSSGSCPAECECPYNFPTAMYCNDREMKTIPFVPTGIKYVYLQNNHITEIKAGVFDNVTDLLWLILDHNQITSNKIEKGSIDKLTKLEMLHISNNNLTEPVVPNSKAMKELKIIGNQLTKFPASTLSGMENLTSVYLSKNQLSSDSLSGAFKGLKSLILLDISENKMKKLPSGMPSSLLMLYADHNEIDSVPAGYLNKLPSLQYLRMSYNKLQDSGLPAGVFNVSSLLELDLSYNKLKKIPEVGENLEHLYLQVNNINKFDVTSFCKSISPVSYSKVKDLRLDGNNLTQSSLPYEASQCLPLAAELIID</sequence>
<dbReference type="RefSeq" id="XP_028809680.1">
    <property type="nucleotide sequence ID" value="XM_028953847.1"/>
</dbReference>
<dbReference type="Pfam" id="PF13516">
    <property type="entry name" value="LRR_6"/>
    <property type="match status" value="1"/>
</dbReference>
<comment type="subcellular location">
    <subcellularLocation>
        <location evidence="1">Secreted</location>
        <location evidence="1">Extracellular space</location>
        <location evidence="1">Extracellular matrix</location>
    </subcellularLocation>
</comment>
<proteinExistence type="inferred from homology"/>
<dbReference type="AlphaFoldDB" id="A0AAY4DK74"/>
<evidence type="ECO:0000259" key="15">
    <source>
        <dbReference type="SMART" id="SM00013"/>
    </source>
</evidence>
<dbReference type="PANTHER" id="PTHR45712">
    <property type="entry name" value="AGAP008170-PA"/>
    <property type="match status" value="1"/>
</dbReference>
<evidence type="ECO:0000256" key="10">
    <source>
        <dbReference type="ARBA" id="ARBA00022737"/>
    </source>
</evidence>
<dbReference type="PROSITE" id="PS51450">
    <property type="entry name" value="LRR"/>
    <property type="match status" value="1"/>
</dbReference>
<evidence type="ECO:0000256" key="12">
    <source>
        <dbReference type="ARBA" id="ARBA00023157"/>
    </source>
</evidence>
<dbReference type="InterPro" id="IPR000372">
    <property type="entry name" value="LRRNT"/>
</dbReference>
<keyword evidence="10" id="KW-0677">Repeat</keyword>
<evidence type="ECO:0000256" key="13">
    <source>
        <dbReference type="ARBA" id="ARBA00023180"/>
    </source>
</evidence>
<evidence type="ECO:0000256" key="14">
    <source>
        <dbReference type="SAM" id="SignalP"/>
    </source>
</evidence>
<dbReference type="FunFam" id="3.80.10.10:FF:000073">
    <property type="entry name" value="Lumican"/>
    <property type="match status" value="1"/>
</dbReference>
<evidence type="ECO:0000256" key="3">
    <source>
        <dbReference type="ARBA" id="ARBA00011719"/>
    </source>
</evidence>
<dbReference type="GO" id="GO:0005615">
    <property type="term" value="C:extracellular space"/>
    <property type="evidence" value="ECO:0007669"/>
    <property type="project" value="TreeGrafter"/>
</dbReference>
<dbReference type="SMART" id="SM00369">
    <property type="entry name" value="LRR_TYP"/>
    <property type="match status" value="6"/>
</dbReference>
<feature type="signal peptide" evidence="14">
    <location>
        <begin position="1"/>
        <end position="18"/>
    </location>
</feature>
<keyword evidence="17" id="KW-1185">Reference proteome</keyword>
<organism evidence="16 17">
    <name type="scientific">Denticeps clupeoides</name>
    <name type="common">denticle herring</name>
    <dbReference type="NCBI Taxonomy" id="299321"/>
    <lineage>
        <taxon>Eukaryota</taxon>
        <taxon>Metazoa</taxon>
        <taxon>Chordata</taxon>
        <taxon>Craniata</taxon>
        <taxon>Vertebrata</taxon>
        <taxon>Euteleostomi</taxon>
        <taxon>Actinopterygii</taxon>
        <taxon>Neopterygii</taxon>
        <taxon>Teleostei</taxon>
        <taxon>Clupei</taxon>
        <taxon>Clupeiformes</taxon>
        <taxon>Denticipitoidei</taxon>
        <taxon>Denticipitidae</taxon>
        <taxon>Denticeps</taxon>
    </lineage>
</organism>
<dbReference type="Pfam" id="PF13855">
    <property type="entry name" value="LRR_8"/>
    <property type="match status" value="1"/>
</dbReference>
<evidence type="ECO:0000256" key="7">
    <source>
        <dbReference type="ARBA" id="ARBA00022614"/>
    </source>
</evidence>
<evidence type="ECO:0000256" key="8">
    <source>
        <dbReference type="ARBA" id="ARBA00022641"/>
    </source>
</evidence>
<keyword evidence="6" id="KW-0272">Extracellular matrix</keyword>
<evidence type="ECO:0000256" key="11">
    <source>
        <dbReference type="ARBA" id="ARBA00022974"/>
    </source>
</evidence>
<protein>
    <recommendedName>
        <fullName evidence="4">Lumican</fullName>
    </recommendedName>
</protein>
<dbReference type="InterPro" id="IPR003591">
    <property type="entry name" value="Leu-rich_rpt_typical-subtyp"/>
</dbReference>
<dbReference type="Proteomes" id="UP000694580">
    <property type="component" value="Chromosome 15"/>
</dbReference>
<dbReference type="InterPro" id="IPR050333">
    <property type="entry name" value="SLRP"/>
</dbReference>
<dbReference type="Ensembl" id="ENSDCDT00010055762.1">
    <property type="protein sequence ID" value="ENSDCDP00010045579.1"/>
    <property type="gene ID" value="ENSDCDG00010028054.1"/>
</dbReference>
<evidence type="ECO:0000256" key="5">
    <source>
        <dbReference type="ARBA" id="ARBA00022525"/>
    </source>
</evidence>
<keyword evidence="9 14" id="KW-0732">Signal</keyword>
<dbReference type="InterPro" id="IPR032675">
    <property type="entry name" value="LRR_dom_sf"/>
</dbReference>
<feature type="domain" description="LRRNT" evidence="15">
    <location>
        <begin position="36"/>
        <end position="70"/>
    </location>
</feature>
<evidence type="ECO:0000256" key="4">
    <source>
        <dbReference type="ARBA" id="ARBA00013370"/>
    </source>
</evidence>
<dbReference type="GeneTree" id="ENSGT00940000158177"/>
<dbReference type="GeneID" id="114764316"/>
<feature type="chain" id="PRO_5044331071" description="Lumican" evidence="14">
    <location>
        <begin position="19"/>
        <end position="340"/>
    </location>
</feature>
<evidence type="ECO:0000256" key="9">
    <source>
        <dbReference type="ARBA" id="ARBA00022729"/>
    </source>
</evidence>
<dbReference type="SUPFAM" id="SSF52058">
    <property type="entry name" value="L domain-like"/>
    <property type="match status" value="1"/>
</dbReference>
<evidence type="ECO:0000256" key="6">
    <source>
        <dbReference type="ARBA" id="ARBA00022530"/>
    </source>
</evidence>
<dbReference type="SMART" id="SM00013">
    <property type="entry name" value="LRRNT"/>
    <property type="match status" value="1"/>
</dbReference>
<keyword evidence="13" id="KW-0325">Glycoprotein</keyword>
<comment type="similarity">
    <text evidence="2">Belongs to the small leucine-rich proteoglycan (SLRP) family. SLRP class II subfamily.</text>
</comment>
<dbReference type="PANTHER" id="PTHR45712:SF6">
    <property type="entry name" value="LUMICAN"/>
    <property type="match status" value="1"/>
</dbReference>
<keyword evidence="12" id="KW-1015">Disulfide bond</keyword>
<reference evidence="16" key="3">
    <citation type="submission" date="2025-09" db="UniProtKB">
        <authorList>
            <consortium name="Ensembl"/>
        </authorList>
    </citation>
    <scope>IDENTIFICATION</scope>
</reference>
<reference evidence="16 17" key="1">
    <citation type="submission" date="2020-06" db="EMBL/GenBank/DDBJ databases">
        <authorList>
            <consortium name="Wellcome Sanger Institute Data Sharing"/>
        </authorList>
    </citation>
    <scope>NUCLEOTIDE SEQUENCE [LARGE SCALE GENOMIC DNA]</scope>
</reference>
<dbReference type="Pfam" id="PF01462">
    <property type="entry name" value="LRRNT"/>
    <property type="match status" value="1"/>
</dbReference>
<name>A0AAY4DK74_9TELE</name>
<evidence type="ECO:0000313" key="16">
    <source>
        <dbReference type="Ensembl" id="ENSDCDP00010045579.1"/>
    </source>
</evidence>
<keyword evidence="8" id="KW-0765">Sulfation</keyword>
<comment type="subunit">
    <text evidence="3">Binds to laminin.</text>
</comment>
<reference evidence="16" key="2">
    <citation type="submission" date="2025-08" db="UniProtKB">
        <authorList>
            <consortium name="Ensembl"/>
        </authorList>
    </citation>
    <scope>IDENTIFICATION</scope>
</reference>
<dbReference type="SMART" id="SM00364">
    <property type="entry name" value="LRR_BAC"/>
    <property type="match status" value="6"/>
</dbReference>
<accession>A0AAY4DK74</accession>
<dbReference type="InterPro" id="IPR001611">
    <property type="entry name" value="Leu-rich_rpt"/>
</dbReference>
<keyword evidence="5" id="KW-0964">Secreted</keyword>
<dbReference type="Gene3D" id="3.80.10.10">
    <property type="entry name" value="Ribonuclease Inhibitor"/>
    <property type="match status" value="2"/>
</dbReference>